<gene>
    <name evidence="1" type="ORF">FFV08_01920</name>
</gene>
<protein>
    <submittedName>
        <fullName evidence="1">Uncharacterized protein</fullName>
    </submittedName>
</protein>
<dbReference type="EMBL" id="CP040556">
    <property type="protein sequence ID" value="QLB51542.1"/>
    <property type="molecule type" value="Genomic_DNA"/>
</dbReference>
<name>A0A7H8V5J2_STRSA</name>
<accession>A0A7H8V5J2</accession>
<dbReference type="AlphaFoldDB" id="A0A7H8V5J2"/>
<evidence type="ECO:0000313" key="2">
    <source>
        <dbReference type="Proteomes" id="UP000509410"/>
    </source>
</evidence>
<organism evidence="1 2">
    <name type="scientific">Streptococcus sanguinis</name>
    <dbReference type="NCBI Taxonomy" id="1305"/>
    <lineage>
        <taxon>Bacteria</taxon>
        <taxon>Bacillati</taxon>
        <taxon>Bacillota</taxon>
        <taxon>Bacilli</taxon>
        <taxon>Lactobacillales</taxon>
        <taxon>Streptococcaceae</taxon>
        <taxon>Streptococcus</taxon>
    </lineage>
</organism>
<sequence>MIEHESLVIESFKDEIVSQYIKKNFVEILNKQFNKDNLNPEDFIGKYFNYDDFNVKKLERWRKGETKKLKERFIKDFREMPELEKMFLSDFYCKFYNEQVLNQERYFQLKMGQHLSALGLVTIVSNAVDDLYLHQKSKNTSIRDKIEMLKKALDNAYMEYYRI</sequence>
<evidence type="ECO:0000313" key="1">
    <source>
        <dbReference type="EMBL" id="QLB51542.1"/>
    </source>
</evidence>
<proteinExistence type="predicted"/>
<reference evidence="1 2" key="1">
    <citation type="submission" date="2019-05" db="EMBL/GenBank/DDBJ databases">
        <title>The organization of the Streptococcus sanguinis genomes.</title>
        <authorList>
            <person name="Wu C.H."/>
            <person name="Chen Y.Y.M."/>
            <person name="Wang H.Y."/>
        </authorList>
    </citation>
    <scope>NUCLEOTIDE SEQUENCE [LARGE SCALE GENOMIC DNA]</scope>
    <source>
        <strain evidence="1 2">CGMH010</strain>
    </source>
</reference>
<dbReference type="Proteomes" id="UP000509410">
    <property type="component" value="Chromosome"/>
</dbReference>